<dbReference type="EMBL" id="CM046116">
    <property type="protein sequence ID" value="KAI8422003.1"/>
    <property type="molecule type" value="Genomic_DNA"/>
</dbReference>
<protein>
    <submittedName>
        <fullName evidence="1">Uncharacterized protein</fullName>
    </submittedName>
</protein>
<sequence length="546" mass="61369">MKMPDKNPRVLVQQGWLQGEKKEVVTGDGHYYSFKGIPYAAAPIGNLRFKARAPQPPAVWTGIRKATQHGPVCPQYNYLTLAVVPGSEDCLYLNVYTPKITPQKVLPVMVFIHGGGFKFGSGNDDNYGPDFLVKQDVVIVTFNYRLEVLGFLCLDTEDVPGNAGMKDQVAALKWIKENIQKFGGDPYNVTIFGESAGGASTSYHIISPLSKGLFNRAIAMSGVALTDWAMAYEGRTRAFTLGKQLGIETEDPQVLLEFLQNVPVEKLVNTNPSLHKFEEMCSKMVKMSYFAPVVEKQLGQKAFLPEHPEHLLVSGAGSEVDVMIGYTSEEGLLGISAYELLFMPLFHKHPELFAPFRIMMSNNTPEKIWELSHRIREYYFKEKAVDSKGLAEFVKYVSDSSTIYDTHRFMELLSKSTNAKRYFYRFCCVSDRNIYGMEGLKYGITGASHLDDMVYLFDPKEKKLKIDVTSNAYKMIELSCKVFTNFAKFGNPTPNSSLGVKWPEYNSYSCNHVDISETLTVGSKLNADTLAFWTRIYNKAKTDTDD</sequence>
<gene>
    <name evidence="1" type="ORF">MSG28_009908</name>
</gene>
<dbReference type="Proteomes" id="UP001064048">
    <property type="component" value="Chromosome 16"/>
</dbReference>
<accession>A0ACC0JCX2</accession>
<reference evidence="1 2" key="1">
    <citation type="journal article" date="2022" name="Genome Biol. Evol.">
        <title>The Spruce Budworm Genome: Reconstructing the Evolutionary History of Antifreeze Proteins.</title>
        <authorList>
            <person name="Beliveau C."/>
            <person name="Gagne P."/>
            <person name="Picq S."/>
            <person name="Vernygora O."/>
            <person name="Keeling C.I."/>
            <person name="Pinkney K."/>
            <person name="Doucet D."/>
            <person name="Wen F."/>
            <person name="Johnston J.S."/>
            <person name="Maaroufi H."/>
            <person name="Boyle B."/>
            <person name="Laroche J."/>
            <person name="Dewar K."/>
            <person name="Juretic N."/>
            <person name="Blackburn G."/>
            <person name="Nisole A."/>
            <person name="Brunet B."/>
            <person name="Brandao M."/>
            <person name="Lumley L."/>
            <person name="Duan J."/>
            <person name="Quan G."/>
            <person name="Lucarotti C.J."/>
            <person name="Roe A.D."/>
            <person name="Sperling F.A.H."/>
            <person name="Levesque R.C."/>
            <person name="Cusson M."/>
        </authorList>
    </citation>
    <scope>NUCLEOTIDE SEQUENCE [LARGE SCALE GENOMIC DNA]</scope>
    <source>
        <strain evidence="1">Glfc:IPQL:Cfum</strain>
    </source>
</reference>
<organism evidence="1 2">
    <name type="scientific">Choristoneura fumiferana</name>
    <name type="common">Spruce budworm moth</name>
    <name type="synonym">Archips fumiferana</name>
    <dbReference type="NCBI Taxonomy" id="7141"/>
    <lineage>
        <taxon>Eukaryota</taxon>
        <taxon>Metazoa</taxon>
        <taxon>Ecdysozoa</taxon>
        <taxon>Arthropoda</taxon>
        <taxon>Hexapoda</taxon>
        <taxon>Insecta</taxon>
        <taxon>Pterygota</taxon>
        <taxon>Neoptera</taxon>
        <taxon>Endopterygota</taxon>
        <taxon>Lepidoptera</taxon>
        <taxon>Glossata</taxon>
        <taxon>Ditrysia</taxon>
        <taxon>Tortricoidea</taxon>
        <taxon>Tortricidae</taxon>
        <taxon>Tortricinae</taxon>
        <taxon>Choristoneura</taxon>
    </lineage>
</organism>
<proteinExistence type="predicted"/>
<comment type="caution">
    <text evidence="1">The sequence shown here is derived from an EMBL/GenBank/DDBJ whole genome shotgun (WGS) entry which is preliminary data.</text>
</comment>
<name>A0ACC0JCX2_CHOFU</name>
<evidence type="ECO:0000313" key="1">
    <source>
        <dbReference type="EMBL" id="KAI8422003.1"/>
    </source>
</evidence>
<evidence type="ECO:0000313" key="2">
    <source>
        <dbReference type="Proteomes" id="UP001064048"/>
    </source>
</evidence>
<keyword evidence="2" id="KW-1185">Reference proteome</keyword>